<gene>
    <name evidence="2" type="ORF">LSUB1_G006127</name>
</gene>
<comment type="caution">
    <text evidence="2">The sequence shown here is derived from an EMBL/GenBank/DDBJ whole genome shotgun (WGS) entry which is preliminary data.</text>
</comment>
<dbReference type="Proteomes" id="UP000462212">
    <property type="component" value="Unassembled WGS sequence"/>
</dbReference>
<proteinExistence type="predicted"/>
<organism evidence="2 3">
    <name type="scientific">Lachnellula subtilissima</name>
    <dbReference type="NCBI Taxonomy" id="602034"/>
    <lineage>
        <taxon>Eukaryota</taxon>
        <taxon>Fungi</taxon>
        <taxon>Dikarya</taxon>
        <taxon>Ascomycota</taxon>
        <taxon>Pezizomycotina</taxon>
        <taxon>Leotiomycetes</taxon>
        <taxon>Helotiales</taxon>
        <taxon>Lachnaceae</taxon>
        <taxon>Lachnellula</taxon>
    </lineage>
</organism>
<feature type="signal peptide" evidence="1">
    <location>
        <begin position="1"/>
        <end position="18"/>
    </location>
</feature>
<name>A0A8H8U4R0_9HELO</name>
<keyword evidence="3" id="KW-1185">Reference proteome</keyword>
<evidence type="ECO:0000313" key="3">
    <source>
        <dbReference type="Proteomes" id="UP000462212"/>
    </source>
</evidence>
<feature type="chain" id="PRO_5034010109" evidence="1">
    <location>
        <begin position="19"/>
        <end position="189"/>
    </location>
</feature>
<dbReference type="EMBL" id="QGMJ01000726">
    <property type="protein sequence ID" value="TVY33887.1"/>
    <property type="molecule type" value="Genomic_DNA"/>
</dbReference>
<accession>A0A8H8U4R0</accession>
<reference evidence="2 3" key="1">
    <citation type="submission" date="2018-05" db="EMBL/GenBank/DDBJ databases">
        <title>Genome sequencing and assembly of the regulated plant pathogen Lachnellula willkommii and related sister species for the development of diagnostic species identification markers.</title>
        <authorList>
            <person name="Giroux E."/>
            <person name="Bilodeau G."/>
        </authorList>
    </citation>
    <scope>NUCLEOTIDE SEQUENCE [LARGE SCALE GENOMIC DNA]</scope>
    <source>
        <strain evidence="2 3">CBS 197.66</strain>
    </source>
</reference>
<dbReference type="AlphaFoldDB" id="A0A8H8U4R0"/>
<dbReference type="OrthoDB" id="5230873at2759"/>
<keyword evidence="1" id="KW-0732">Signal</keyword>
<protein>
    <submittedName>
        <fullName evidence="2">Uncharacterized protein</fullName>
    </submittedName>
</protein>
<evidence type="ECO:0000313" key="2">
    <source>
        <dbReference type="EMBL" id="TVY33887.1"/>
    </source>
</evidence>
<sequence>MLFTSFTALLALAGLSSASTIKSTKRATVSTTLFAYGSATNGAPVFYSDGLAYIGQTGFASPNGTQTNITFAIDRTSTTTQWPITANSTSVTFNETLNLYIVPVNGSFTQVGFAANSSVPTGGVTTGFGWYGKSVAYAASDSDYQLRFWATNTTTTGIYALYWNDNTVASDTPEGAFPVAIKSTPPPTV</sequence>
<evidence type="ECO:0000256" key="1">
    <source>
        <dbReference type="SAM" id="SignalP"/>
    </source>
</evidence>